<protein>
    <submittedName>
        <fullName evidence="15">Homeobox protein Hox-A7-like</fullName>
    </submittedName>
</protein>
<dbReference type="GO" id="GO:0009952">
    <property type="term" value="P:anterior/posterior pattern specification"/>
    <property type="evidence" value="ECO:0007669"/>
    <property type="project" value="TreeGrafter"/>
</dbReference>
<evidence type="ECO:0000256" key="3">
    <source>
        <dbReference type="ARBA" id="ARBA00009107"/>
    </source>
</evidence>
<organism evidence="14 15">
    <name type="scientific">Petromyzon marinus</name>
    <name type="common">Sea lamprey</name>
    <dbReference type="NCBI Taxonomy" id="7757"/>
    <lineage>
        <taxon>Eukaryota</taxon>
        <taxon>Metazoa</taxon>
        <taxon>Chordata</taxon>
        <taxon>Craniata</taxon>
        <taxon>Vertebrata</taxon>
        <taxon>Cyclostomata</taxon>
        <taxon>Hyperoartia</taxon>
        <taxon>Petromyzontiformes</taxon>
        <taxon>Petromyzontidae</taxon>
        <taxon>Petromyzon</taxon>
    </lineage>
</organism>
<comment type="subcellular location">
    <subcellularLocation>
        <location evidence="2 10 11">Nucleus</location>
    </subcellularLocation>
</comment>
<evidence type="ECO:0000256" key="12">
    <source>
        <dbReference type="SAM" id="MobiDB-lite"/>
    </source>
</evidence>
<dbReference type="SMART" id="SM00389">
    <property type="entry name" value="HOX"/>
    <property type="match status" value="1"/>
</dbReference>
<gene>
    <name evidence="15" type="primary">LOC116944628</name>
</gene>
<keyword evidence="9 10" id="KW-0539">Nucleus</keyword>
<evidence type="ECO:0000256" key="7">
    <source>
        <dbReference type="ARBA" id="ARBA00023155"/>
    </source>
</evidence>
<dbReference type="InterPro" id="IPR009057">
    <property type="entry name" value="Homeodomain-like_sf"/>
</dbReference>
<dbReference type="PROSITE" id="PS00027">
    <property type="entry name" value="HOMEOBOX_1"/>
    <property type="match status" value="1"/>
</dbReference>
<evidence type="ECO:0000259" key="13">
    <source>
        <dbReference type="PROSITE" id="PS50071"/>
    </source>
</evidence>
<dbReference type="CDD" id="cd00086">
    <property type="entry name" value="homeodomain"/>
    <property type="match status" value="1"/>
</dbReference>
<keyword evidence="5" id="KW-0805">Transcription regulation</keyword>
<evidence type="ECO:0000313" key="15">
    <source>
        <dbReference type="RefSeq" id="XP_032814257.1"/>
    </source>
</evidence>
<dbReference type="InterPro" id="IPR017970">
    <property type="entry name" value="Homeobox_CS"/>
</dbReference>
<feature type="compositionally biased region" description="Basic and acidic residues" evidence="12">
    <location>
        <begin position="215"/>
        <end position="224"/>
    </location>
</feature>
<dbReference type="InterPro" id="IPR050296">
    <property type="entry name" value="Antp_homeobox"/>
</dbReference>
<dbReference type="Pfam" id="PF00046">
    <property type="entry name" value="Homeodomain"/>
    <property type="match status" value="1"/>
</dbReference>
<feature type="region of interest" description="Disordered" evidence="12">
    <location>
        <begin position="98"/>
        <end position="139"/>
    </location>
</feature>
<dbReference type="KEGG" id="pmrn:116944628"/>
<dbReference type="InterPro" id="IPR001827">
    <property type="entry name" value="Homeobox_Antennapedia_CS"/>
</dbReference>
<accession>A0AAJ7TAF7</accession>
<evidence type="ECO:0000256" key="11">
    <source>
        <dbReference type="RuleBase" id="RU000682"/>
    </source>
</evidence>
<feature type="region of interest" description="Disordered" evidence="12">
    <location>
        <begin position="31"/>
        <end position="82"/>
    </location>
</feature>
<evidence type="ECO:0000256" key="5">
    <source>
        <dbReference type="ARBA" id="ARBA00023015"/>
    </source>
</evidence>
<evidence type="ECO:0000256" key="2">
    <source>
        <dbReference type="ARBA" id="ARBA00004123"/>
    </source>
</evidence>
<dbReference type="InterPro" id="IPR001356">
    <property type="entry name" value="HD"/>
</dbReference>
<feature type="compositionally biased region" description="Acidic residues" evidence="12">
    <location>
        <begin position="199"/>
        <end position="214"/>
    </location>
</feature>
<dbReference type="GO" id="GO:0005634">
    <property type="term" value="C:nucleus"/>
    <property type="evidence" value="ECO:0007669"/>
    <property type="project" value="UniProtKB-SubCell"/>
</dbReference>
<sequence length="224" mass="25126">MHIVRATMHSALHVNAALLSRFATGIPAAAHRPTARRGGGHPGDEGGQSAPHGEEQQQQQQQQSSTAAISCPPPAGHTGDPAFVRGLHVAFAFERGARRGERPSLRGGPAEQGGGGGPLYPWMRSSGHDGRKGRRSYSRHQSLELEKEFHFNRYLARRRRVEIAHSLCLSERQVKIWFQNRRMKWKKERRGIDARREEVEEGEEMVEDEVEESQDGEKTVDIKE</sequence>
<dbReference type="GO" id="GO:0000981">
    <property type="term" value="F:DNA-binding transcription factor activity, RNA polymerase II-specific"/>
    <property type="evidence" value="ECO:0007669"/>
    <property type="project" value="InterPro"/>
</dbReference>
<evidence type="ECO:0000256" key="1">
    <source>
        <dbReference type="ARBA" id="ARBA00003263"/>
    </source>
</evidence>
<name>A0AAJ7TAF7_PETMA</name>
<evidence type="ECO:0000256" key="4">
    <source>
        <dbReference type="ARBA" id="ARBA00022473"/>
    </source>
</evidence>
<keyword evidence="4" id="KW-0217">Developmental protein</keyword>
<evidence type="ECO:0000313" key="14">
    <source>
        <dbReference type="Proteomes" id="UP001318040"/>
    </source>
</evidence>
<reference evidence="15" key="1">
    <citation type="submission" date="2025-08" db="UniProtKB">
        <authorList>
            <consortium name="RefSeq"/>
        </authorList>
    </citation>
    <scope>IDENTIFICATION</scope>
    <source>
        <tissue evidence="15">Sperm</tissue>
    </source>
</reference>
<feature type="DNA-binding region" description="Homeobox" evidence="10">
    <location>
        <begin position="130"/>
        <end position="189"/>
    </location>
</feature>
<dbReference type="PANTHER" id="PTHR45659:SF4">
    <property type="entry name" value="HOMEOBOX PROTEIN ABDOMINAL-A"/>
    <property type="match status" value="1"/>
</dbReference>
<keyword evidence="6 10" id="KW-0238">DNA-binding</keyword>
<comment type="function">
    <text evidence="1">Sequence-specific transcription factor which is part of a developmental regulatory system that provides cells with specific positional identities on the anterior-posterior axis.</text>
</comment>
<comment type="similarity">
    <text evidence="3">Belongs to the Antp homeobox family.</text>
</comment>
<dbReference type="PROSITE" id="PS00032">
    <property type="entry name" value="ANTENNAPEDIA"/>
    <property type="match status" value="1"/>
</dbReference>
<keyword evidence="8" id="KW-0804">Transcription</keyword>
<dbReference type="Proteomes" id="UP001318040">
    <property type="component" value="Chromosome 2"/>
</dbReference>
<dbReference type="PROSITE" id="PS50071">
    <property type="entry name" value="HOMEOBOX_2"/>
    <property type="match status" value="1"/>
</dbReference>
<dbReference type="Gene3D" id="1.10.10.60">
    <property type="entry name" value="Homeodomain-like"/>
    <property type="match status" value="1"/>
</dbReference>
<dbReference type="PRINTS" id="PR00024">
    <property type="entry name" value="HOMEOBOX"/>
</dbReference>
<dbReference type="RefSeq" id="XP_032814257.1">
    <property type="nucleotide sequence ID" value="XM_032958366.1"/>
</dbReference>
<dbReference type="AlphaFoldDB" id="A0AAJ7TAF7"/>
<keyword evidence="7 10" id="KW-0371">Homeobox</keyword>
<evidence type="ECO:0000256" key="10">
    <source>
        <dbReference type="PROSITE-ProRule" id="PRU00108"/>
    </source>
</evidence>
<evidence type="ECO:0000256" key="9">
    <source>
        <dbReference type="ARBA" id="ARBA00023242"/>
    </source>
</evidence>
<evidence type="ECO:0000256" key="6">
    <source>
        <dbReference type="ARBA" id="ARBA00023125"/>
    </source>
</evidence>
<dbReference type="GO" id="GO:0000978">
    <property type="term" value="F:RNA polymerase II cis-regulatory region sequence-specific DNA binding"/>
    <property type="evidence" value="ECO:0007669"/>
    <property type="project" value="TreeGrafter"/>
</dbReference>
<keyword evidence="14" id="KW-1185">Reference proteome</keyword>
<evidence type="ECO:0000256" key="8">
    <source>
        <dbReference type="ARBA" id="ARBA00023163"/>
    </source>
</evidence>
<dbReference type="SUPFAM" id="SSF46689">
    <property type="entry name" value="Homeodomain-like"/>
    <property type="match status" value="1"/>
</dbReference>
<dbReference type="FunFam" id="1.10.10.60:FF:000017">
    <property type="entry name" value="Homeobox protein antennapedia"/>
    <property type="match status" value="1"/>
</dbReference>
<dbReference type="InterPro" id="IPR020479">
    <property type="entry name" value="HD_metazoa"/>
</dbReference>
<dbReference type="PANTHER" id="PTHR45659">
    <property type="entry name" value="HOMEOBOX PROTEIN HOX"/>
    <property type="match status" value="1"/>
</dbReference>
<feature type="domain" description="Homeobox" evidence="13">
    <location>
        <begin position="128"/>
        <end position="188"/>
    </location>
</feature>
<proteinExistence type="inferred from homology"/>
<feature type="region of interest" description="Disordered" evidence="12">
    <location>
        <begin position="189"/>
        <end position="224"/>
    </location>
</feature>